<accession>A0A158QC90</accession>
<dbReference type="GO" id="GO:0030140">
    <property type="term" value="C:trans-Golgi network transport vesicle"/>
    <property type="evidence" value="ECO:0007669"/>
    <property type="project" value="TreeGrafter"/>
</dbReference>
<dbReference type="GO" id="GO:0005794">
    <property type="term" value="C:Golgi apparatus"/>
    <property type="evidence" value="ECO:0007669"/>
    <property type="project" value="InterPro"/>
</dbReference>
<evidence type="ECO:0000259" key="1">
    <source>
        <dbReference type="PROSITE" id="PS50106"/>
    </source>
</evidence>
<dbReference type="WBParaSite" id="HDID_0000113101-mRNA-1">
    <property type="protein sequence ID" value="HDID_0000113101-mRNA-1"/>
    <property type="gene ID" value="HDID_0000113101"/>
</dbReference>
<dbReference type="PANTHER" id="PTHR16528">
    <property type="entry name" value="GOLGI-ASSOCIATED PDZ AND COILED-COIL MOTIF-CONTAINING"/>
    <property type="match status" value="1"/>
</dbReference>
<evidence type="ECO:0000313" key="3">
    <source>
        <dbReference type="Proteomes" id="UP000274504"/>
    </source>
</evidence>
<gene>
    <name evidence="2" type="ORF">HDID_LOCUS1132</name>
</gene>
<dbReference type="InterPro" id="IPR036034">
    <property type="entry name" value="PDZ_sf"/>
</dbReference>
<reference evidence="2 3" key="2">
    <citation type="submission" date="2018-11" db="EMBL/GenBank/DDBJ databases">
        <authorList>
            <consortium name="Pathogen Informatics"/>
        </authorList>
    </citation>
    <scope>NUCLEOTIDE SEQUENCE [LARGE SCALE GENOMIC DNA]</scope>
</reference>
<dbReference type="PANTHER" id="PTHR16528:SF2">
    <property type="entry name" value="GOLGI-ASSOCIATED PDZ AND COILED-COIL MOTIF-CONTAINING PROTEIN"/>
    <property type="match status" value="1"/>
</dbReference>
<dbReference type="InterPro" id="IPR038879">
    <property type="entry name" value="GOPC"/>
</dbReference>
<dbReference type="Pfam" id="PF00595">
    <property type="entry name" value="PDZ"/>
    <property type="match status" value="1"/>
</dbReference>
<dbReference type="OrthoDB" id="10063653at2759"/>
<name>A0A158QC90_HYMDI</name>
<reference evidence="4" key="1">
    <citation type="submission" date="2016-04" db="UniProtKB">
        <authorList>
            <consortium name="WormBaseParasite"/>
        </authorList>
    </citation>
    <scope>IDENTIFICATION</scope>
</reference>
<dbReference type="SMART" id="SM00228">
    <property type="entry name" value="PDZ"/>
    <property type="match status" value="1"/>
</dbReference>
<dbReference type="InterPro" id="IPR001478">
    <property type="entry name" value="PDZ"/>
</dbReference>
<feature type="domain" description="PDZ" evidence="1">
    <location>
        <begin position="241"/>
        <end position="309"/>
    </location>
</feature>
<dbReference type="SUPFAM" id="SSF50156">
    <property type="entry name" value="PDZ domain-like"/>
    <property type="match status" value="1"/>
</dbReference>
<dbReference type="GO" id="GO:0016020">
    <property type="term" value="C:membrane"/>
    <property type="evidence" value="ECO:0007669"/>
    <property type="project" value="TreeGrafter"/>
</dbReference>
<evidence type="ECO:0000313" key="4">
    <source>
        <dbReference type="WBParaSite" id="HDID_0000113101-mRNA-1"/>
    </source>
</evidence>
<dbReference type="Gene3D" id="2.30.42.10">
    <property type="match status" value="1"/>
</dbReference>
<dbReference type="PROSITE" id="PS50106">
    <property type="entry name" value="PDZ"/>
    <property type="match status" value="1"/>
</dbReference>
<evidence type="ECO:0000313" key="2">
    <source>
        <dbReference type="EMBL" id="VDL18593.1"/>
    </source>
</evidence>
<dbReference type="GO" id="GO:0044325">
    <property type="term" value="F:transmembrane transporter binding"/>
    <property type="evidence" value="ECO:0007669"/>
    <property type="project" value="TreeGrafter"/>
</dbReference>
<dbReference type="STRING" id="6216.A0A158QC90"/>
<proteinExistence type="predicted"/>
<dbReference type="EMBL" id="UYSG01000192">
    <property type="protein sequence ID" value="VDL18593.1"/>
    <property type="molecule type" value="Genomic_DNA"/>
</dbReference>
<dbReference type="Proteomes" id="UP000274504">
    <property type="component" value="Unassembled WGS sequence"/>
</dbReference>
<dbReference type="GO" id="GO:2000009">
    <property type="term" value="P:negative regulation of protein localization to cell surface"/>
    <property type="evidence" value="ECO:0007669"/>
    <property type="project" value="TreeGrafter"/>
</dbReference>
<organism evidence="4">
    <name type="scientific">Hymenolepis diminuta</name>
    <name type="common">Rat tapeworm</name>
    <dbReference type="NCBI Taxonomy" id="6216"/>
    <lineage>
        <taxon>Eukaryota</taxon>
        <taxon>Metazoa</taxon>
        <taxon>Spiralia</taxon>
        <taxon>Lophotrochozoa</taxon>
        <taxon>Platyhelminthes</taxon>
        <taxon>Cestoda</taxon>
        <taxon>Eucestoda</taxon>
        <taxon>Cyclophyllidea</taxon>
        <taxon>Hymenolepididae</taxon>
        <taxon>Hymenolepis</taxon>
    </lineage>
</organism>
<protein>
    <submittedName>
        <fullName evidence="4">PDZ domain-containing protein</fullName>
    </submittedName>
</protein>
<sequence length="323" mass="36857">MASKHAFKNLDSNEKEFDRIYMNLDTLIEGKVHLPTDKDLFRKYLKKLNKLYTKTSLSAQVAYENLSRLEAREIVLVSDLETAVAEKSFSDKEVEYLLLELHNLQLKLSSTNGSNVSAENVKRSLEKLQEERKSLFFLGDRMRSAMSILTKESQELKSYVSALQDKLYGTRMAAKYLYKELAGRIQQIQLLCQKMDGPQHEKLWNTLESEILLCRHKTVNLSCRNRLDPPPPKDQCNRVRHVTVHRGPTEELGISITGGLEYGVPILISEIIPNQVVHCSGEFYIGDAILAINGNDLRDKRHHEAADILAAQQVNTLLKYSIN</sequence>
<dbReference type="AlphaFoldDB" id="A0A158QC90"/>